<dbReference type="AlphaFoldDB" id="A0A2T3W8W0"/>
<feature type="signal peptide" evidence="1">
    <location>
        <begin position="1"/>
        <end position="18"/>
    </location>
</feature>
<dbReference type="EMBL" id="PYSV01000006">
    <property type="protein sequence ID" value="PTA68322.1"/>
    <property type="molecule type" value="Genomic_DNA"/>
</dbReference>
<evidence type="ECO:0000313" key="2">
    <source>
        <dbReference type="EMBL" id="PTA68322.1"/>
    </source>
</evidence>
<dbReference type="RefSeq" id="WP_107137550.1">
    <property type="nucleotide sequence ID" value="NZ_PYSV01000006.1"/>
</dbReference>
<feature type="chain" id="PRO_5015753369" evidence="1">
    <location>
        <begin position="19"/>
        <end position="317"/>
    </location>
</feature>
<reference evidence="2 3" key="1">
    <citation type="submission" date="2018-03" db="EMBL/GenBank/DDBJ databases">
        <title>Draft genome of Deinococcus sp. OD32.</title>
        <authorList>
            <person name="Wang X.-P."/>
            <person name="Du Z.-J."/>
        </authorList>
    </citation>
    <scope>NUCLEOTIDE SEQUENCE [LARGE SCALE GENOMIC DNA]</scope>
    <source>
        <strain evidence="2 3">OD32</strain>
    </source>
</reference>
<keyword evidence="1" id="KW-0732">Signal</keyword>
<keyword evidence="3" id="KW-1185">Reference proteome</keyword>
<gene>
    <name evidence="2" type="ORF">C8263_07710</name>
</gene>
<evidence type="ECO:0000313" key="3">
    <source>
        <dbReference type="Proteomes" id="UP000240317"/>
    </source>
</evidence>
<accession>A0A2T3W8W0</accession>
<name>A0A2T3W8W0_9DEIO</name>
<dbReference type="Proteomes" id="UP000240317">
    <property type="component" value="Unassembled WGS sequence"/>
</dbReference>
<protein>
    <submittedName>
        <fullName evidence="2">Uncharacterized protein</fullName>
    </submittedName>
</protein>
<evidence type="ECO:0000256" key="1">
    <source>
        <dbReference type="SAM" id="SignalP"/>
    </source>
</evidence>
<comment type="caution">
    <text evidence="2">The sequence shown here is derived from an EMBL/GenBank/DDBJ whole genome shotgun (WGS) entry which is preliminary data.</text>
</comment>
<sequence>MKRALMVGLLGLVSGAQAAYCFDAPAEADDFFRFMKGAPRQMEQVIEQSGAPEKLILQVSFQQQRLAEILQLSRSPERTRLDQLIAFKQLGNRSEGQLALPDDESFGLPLNERIRLTRLKAQRGGGIPLKFSSTFDAQGRLIRYSGMLLRQGLMVPRPLNVSCVYGRGVVIETVNIEHEYRAVLTAKFDAQGRLLLIDAATQWYNGPLDMTTFRPAFNPEVYTSRTVFEYSANGELKAAKFHIPVERDASGQLVERGQPEIEAQFTVDQAGNILREDALAGGQRSTVEFTYDPKGNWVKRVFRAPGQTVTITRTFTY</sequence>
<proteinExistence type="predicted"/>
<dbReference type="Gene3D" id="2.180.10.10">
    <property type="entry name" value="RHS repeat-associated core"/>
    <property type="match status" value="1"/>
</dbReference>
<dbReference type="OrthoDB" id="4981820at2"/>
<organism evidence="2 3">
    <name type="scientific">Deinococcus arcticus</name>
    <dbReference type="NCBI Taxonomy" id="2136176"/>
    <lineage>
        <taxon>Bacteria</taxon>
        <taxon>Thermotogati</taxon>
        <taxon>Deinococcota</taxon>
        <taxon>Deinococci</taxon>
        <taxon>Deinococcales</taxon>
        <taxon>Deinococcaceae</taxon>
        <taxon>Deinococcus</taxon>
    </lineage>
</organism>